<dbReference type="SUPFAM" id="SSF47576">
    <property type="entry name" value="Calponin-homology domain, CH-domain"/>
    <property type="match status" value="1"/>
</dbReference>
<feature type="compositionally biased region" description="Low complexity" evidence="5">
    <location>
        <begin position="342"/>
        <end position="353"/>
    </location>
</feature>
<dbReference type="GO" id="GO:0051764">
    <property type="term" value="P:actin crosslink formation"/>
    <property type="evidence" value="ECO:0007669"/>
    <property type="project" value="TreeGrafter"/>
</dbReference>
<organism evidence="8 9">
    <name type="scientific">Scleropages formosus</name>
    <name type="common">Asian bonytongue</name>
    <name type="synonym">Osteoglossum formosum</name>
    <dbReference type="NCBI Taxonomy" id="113540"/>
    <lineage>
        <taxon>Eukaryota</taxon>
        <taxon>Metazoa</taxon>
        <taxon>Chordata</taxon>
        <taxon>Craniata</taxon>
        <taxon>Vertebrata</taxon>
        <taxon>Euteleostomi</taxon>
        <taxon>Actinopterygii</taxon>
        <taxon>Neopterygii</taxon>
        <taxon>Teleostei</taxon>
        <taxon>Osteoglossocephala</taxon>
        <taxon>Osteoglossomorpha</taxon>
        <taxon>Osteoglossiformes</taxon>
        <taxon>Osteoglossidae</taxon>
        <taxon>Scleropages</taxon>
    </lineage>
</organism>
<dbReference type="GO" id="GO:0008093">
    <property type="term" value="F:cytoskeletal anchor activity"/>
    <property type="evidence" value="ECO:0007669"/>
    <property type="project" value="TreeGrafter"/>
</dbReference>
<evidence type="ECO:0000259" key="6">
    <source>
        <dbReference type="PROSITE" id="PS50021"/>
    </source>
</evidence>
<dbReference type="GO" id="GO:0051015">
    <property type="term" value="F:actin filament binding"/>
    <property type="evidence" value="ECO:0007669"/>
    <property type="project" value="TreeGrafter"/>
</dbReference>
<feature type="region of interest" description="Disordered" evidence="5">
    <location>
        <begin position="936"/>
        <end position="1118"/>
    </location>
</feature>
<dbReference type="Pfam" id="PF00307">
    <property type="entry name" value="CH"/>
    <property type="match status" value="1"/>
</dbReference>
<feature type="compositionally biased region" description="Basic and acidic residues" evidence="5">
    <location>
        <begin position="476"/>
        <end position="486"/>
    </location>
</feature>
<feature type="compositionally biased region" description="Basic and acidic residues" evidence="5">
    <location>
        <begin position="1089"/>
        <end position="1103"/>
    </location>
</feature>
<protein>
    <submittedName>
        <fullName evidence="8">Growth arrest specific 2 like 1</fullName>
    </submittedName>
</protein>
<evidence type="ECO:0000313" key="8">
    <source>
        <dbReference type="Ensembl" id="ENSSFOP00015045517.1"/>
    </source>
</evidence>
<dbReference type="Gene3D" id="1.10.418.10">
    <property type="entry name" value="Calponin-like domain"/>
    <property type="match status" value="1"/>
</dbReference>
<sequence length="1118" mass="122456">MADQRNIQCAASKSIRPFRSSEEYLYAMKEDLAEWLNTLYNLELSAETFMEGLETGCVLCQHANNVTRAARDFQLQHPRAAQFLRLPAKEVLFQARGVTPGSFVARDNVSNFIAWCRQELRVKDVLMFETNDLVQRRNEKNFVLCLLEVARRGAKFGMLAPMLVQLEEEIEEEIRDQENVGESSAPGGGLEPGSRGAREPVASPYPSWQQKRVLCDMRNLDELVREILGRCSCPSQFPMTKVSEGKYKVGDSSALIFIRVLRAHVMVRVGGGWDTLEHYLDKHDPCRCAAFAHRYQQSKGGGQGSHSKSSSAHSSRSTSPGPQWRAEGTAPFKTPDRRTLDPPALLSAVSSSSRIGRTHRPSLPTELDSSSGPTTSLLPRPPRDRSEPRLLTNLRNRDLFIPATRRFSGDSDSSTASSRGAGRGGPARNSTGGSRRPGEEIVLVVNRREGKHIVEMPAGGGQVPDTRPPQIRARSQSRERPTDKVLKPTPPQGIPGESKTARPERGRSLGLEGPRRLQAPRSLSQGKVASQSRASESSPGPRPPLRDPQTLHADRREDARTKQVPPASPKQSGGGLARKQPVPHPNSPAKGGLGSPGKKGIATPRSAAPRSPSVGRSRLLPPVSHSQQGRCSPHSSPRSSPRPSVVHSPRSPRASRTPRPAGLSRMARGFEWAVPAGEERELHFQLLPSLDPQKEQDLIRSFEVEFLANTQMAGANSLKETRTKDPGALRLPVCQHNQEQEQSFGSLLPSQPGDPNVTDSAYSSSNSSTSSLSVSGKVGVLPELRESRRGGPRPCLLEDGPTLRDAQMLCNSYSDKQGLGEQWEGHGTCHRKLPAIGCFAEDTGLLLSGREEHVMLSQDPALKGLACCSADFSSSHEKGLDRQQVAPPTEALMDRSLEQLEWPRVAVTEEEEEEEQPDHQLGFRYHLEEICRPGSVHSDDGFPPADLCPSPLPLPPSEDGSLKDSSSESSSMCVSLSEVRSEDSCSPPPSADGDTAVVLHSKKSLKKPDRVPSIYKLKLRPRIRPRTDNRPENGPSRIPTPVSYREQPRTSLSPRNSPTRCPQSPQSPQSNGYGRPQKALLQRTLADLIDPRNRCSPTGRRDCSSSLESGSLDDDSWM</sequence>
<reference evidence="8" key="2">
    <citation type="submission" date="2025-08" db="UniProtKB">
        <authorList>
            <consortium name="Ensembl"/>
        </authorList>
    </citation>
    <scope>IDENTIFICATION</scope>
</reference>
<name>A0A8C9T5I7_SCLFO</name>
<feature type="domain" description="GAR" evidence="7">
    <location>
        <begin position="215"/>
        <end position="287"/>
    </location>
</feature>
<feature type="domain" description="Calponin-homology (CH)" evidence="6">
    <location>
        <begin position="26"/>
        <end position="154"/>
    </location>
</feature>
<dbReference type="SMART" id="SM00243">
    <property type="entry name" value="GAS2"/>
    <property type="match status" value="1"/>
</dbReference>
<keyword evidence="2" id="KW-0963">Cytoplasm</keyword>
<dbReference type="GO" id="GO:0008017">
    <property type="term" value="F:microtubule binding"/>
    <property type="evidence" value="ECO:0007669"/>
    <property type="project" value="InterPro"/>
</dbReference>
<feature type="region of interest" description="Disordered" evidence="5">
    <location>
        <begin position="297"/>
        <end position="389"/>
    </location>
</feature>
<feature type="compositionally biased region" description="Low complexity" evidence="5">
    <location>
        <begin position="967"/>
        <end position="978"/>
    </location>
</feature>
<evidence type="ECO:0000313" key="9">
    <source>
        <dbReference type="Proteomes" id="UP000694397"/>
    </source>
</evidence>
<dbReference type="Gene3D" id="3.30.920.20">
    <property type="entry name" value="Gas2-like domain"/>
    <property type="match status" value="1"/>
</dbReference>
<dbReference type="CTD" id="10634"/>
<dbReference type="PANTHER" id="PTHR46756">
    <property type="entry name" value="TRANSGELIN"/>
    <property type="match status" value="1"/>
</dbReference>
<feature type="compositionally biased region" description="Low complexity" evidence="5">
    <location>
        <begin position="410"/>
        <end position="420"/>
    </location>
</feature>
<evidence type="ECO:0000256" key="4">
    <source>
        <dbReference type="ARBA" id="ARBA00038441"/>
    </source>
</evidence>
<dbReference type="Ensembl" id="ENSSFOT00015055369.1">
    <property type="protein sequence ID" value="ENSSFOP00015045517.1"/>
    <property type="gene ID" value="ENSSFOG00015027655.1"/>
</dbReference>
<feature type="compositionally biased region" description="Low complexity" evidence="5">
    <location>
        <begin position="760"/>
        <end position="775"/>
    </location>
</feature>
<feature type="region of interest" description="Disordered" evidence="5">
    <location>
        <begin position="738"/>
        <end position="778"/>
    </location>
</feature>
<dbReference type="KEGG" id="sfm:108932598"/>
<dbReference type="GO" id="GO:0031110">
    <property type="term" value="P:regulation of microtubule polymerization or depolymerization"/>
    <property type="evidence" value="ECO:0007669"/>
    <property type="project" value="TreeGrafter"/>
</dbReference>
<dbReference type="SMART" id="SM00033">
    <property type="entry name" value="CH"/>
    <property type="match status" value="1"/>
</dbReference>
<feature type="compositionally biased region" description="Polar residues" evidence="5">
    <location>
        <begin position="521"/>
        <end position="538"/>
    </location>
</feature>
<reference evidence="8 9" key="1">
    <citation type="submission" date="2019-04" db="EMBL/GenBank/DDBJ databases">
        <authorList>
            <consortium name="Wellcome Sanger Institute Data Sharing"/>
        </authorList>
    </citation>
    <scope>NUCLEOTIDE SEQUENCE [LARGE SCALE GENOMIC DNA]</scope>
</reference>
<dbReference type="CDD" id="cd21268">
    <property type="entry name" value="CH_GAS2L1_2"/>
    <property type="match status" value="1"/>
</dbReference>
<gene>
    <name evidence="8" type="primary">GAS2L1</name>
    <name evidence="8" type="synonym">gas2l1</name>
</gene>
<feature type="region of interest" description="Disordered" evidence="5">
    <location>
        <begin position="175"/>
        <end position="204"/>
    </location>
</feature>
<feature type="region of interest" description="Disordered" evidence="5">
    <location>
        <begin position="452"/>
        <end position="665"/>
    </location>
</feature>
<dbReference type="PROSITE" id="PS50021">
    <property type="entry name" value="CH"/>
    <property type="match status" value="1"/>
</dbReference>
<dbReference type="GeneTree" id="ENSGT00940000154849"/>
<dbReference type="GO" id="GO:0035371">
    <property type="term" value="C:microtubule plus-end"/>
    <property type="evidence" value="ECO:0007669"/>
    <property type="project" value="TreeGrafter"/>
</dbReference>
<dbReference type="SUPFAM" id="SSF143575">
    <property type="entry name" value="GAS2 domain-like"/>
    <property type="match status" value="1"/>
</dbReference>
<dbReference type="InterPro" id="IPR036872">
    <property type="entry name" value="CH_dom_sf"/>
</dbReference>
<proteinExistence type="inferred from homology"/>
<evidence type="ECO:0000256" key="5">
    <source>
        <dbReference type="SAM" id="MobiDB-lite"/>
    </source>
</evidence>
<dbReference type="RefSeq" id="XP_018604656.2">
    <property type="nucleotide sequence ID" value="XM_018749140.2"/>
</dbReference>
<reference evidence="8" key="3">
    <citation type="submission" date="2025-09" db="UniProtKB">
        <authorList>
            <consortium name="Ensembl"/>
        </authorList>
    </citation>
    <scope>IDENTIFICATION</scope>
</reference>
<evidence type="ECO:0000259" key="7">
    <source>
        <dbReference type="PROSITE" id="PS51460"/>
    </source>
</evidence>
<dbReference type="Pfam" id="PF02187">
    <property type="entry name" value="GAS2"/>
    <property type="match status" value="1"/>
</dbReference>
<feature type="compositionally biased region" description="Low complexity" evidence="5">
    <location>
        <begin position="632"/>
        <end position="661"/>
    </location>
</feature>
<dbReference type="AlphaFoldDB" id="A0A8C9T5I7"/>
<keyword evidence="9" id="KW-1185">Reference proteome</keyword>
<feature type="compositionally biased region" description="Polar residues" evidence="5">
    <location>
        <begin position="738"/>
        <end position="749"/>
    </location>
</feature>
<dbReference type="GO" id="GO:0005737">
    <property type="term" value="C:cytoplasm"/>
    <property type="evidence" value="ECO:0007669"/>
    <property type="project" value="TreeGrafter"/>
</dbReference>
<dbReference type="GO" id="GO:1904825">
    <property type="term" value="P:protein localization to microtubule plus-end"/>
    <property type="evidence" value="ECO:0007669"/>
    <property type="project" value="TreeGrafter"/>
</dbReference>
<evidence type="ECO:0000256" key="2">
    <source>
        <dbReference type="ARBA" id="ARBA00022490"/>
    </source>
</evidence>
<feature type="region of interest" description="Disordered" evidence="5">
    <location>
        <begin position="402"/>
        <end position="440"/>
    </location>
</feature>
<dbReference type="InterPro" id="IPR001715">
    <property type="entry name" value="CH_dom"/>
</dbReference>
<evidence type="ECO:0000256" key="3">
    <source>
        <dbReference type="ARBA" id="ARBA00023212"/>
    </source>
</evidence>
<dbReference type="GO" id="GO:0005884">
    <property type="term" value="C:actin filament"/>
    <property type="evidence" value="ECO:0007669"/>
    <property type="project" value="TreeGrafter"/>
</dbReference>
<dbReference type="GO" id="GO:0001725">
    <property type="term" value="C:stress fiber"/>
    <property type="evidence" value="ECO:0007669"/>
    <property type="project" value="TreeGrafter"/>
</dbReference>
<dbReference type="PROSITE" id="PS51460">
    <property type="entry name" value="GAR"/>
    <property type="match status" value="1"/>
</dbReference>
<dbReference type="PANTHER" id="PTHR46756:SF25">
    <property type="entry name" value="GAS2-LIKE PROTEIN 1"/>
    <property type="match status" value="1"/>
</dbReference>
<feature type="compositionally biased region" description="Polar residues" evidence="5">
    <location>
        <begin position="367"/>
        <end position="377"/>
    </location>
</feature>
<dbReference type="InterPro" id="IPR036534">
    <property type="entry name" value="GAR_dom_sf"/>
</dbReference>
<dbReference type="GO" id="GO:0001578">
    <property type="term" value="P:microtubule bundle formation"/>
    <property type="evidence" value="ECO:0007669"/>
    <property type="project" value="TreeGrafter"/>
</dbReference>
<comment type="similarity">
    <text evidence="4">Belongs to the GAS2 family.</text>
</comment>
<accession>A0A8C9T5I7</accession>
<comment type="subcellular location">
    <subcellularLocation>
        <location evidence="1">Cytoplasm</location>
        <location evidence="1">Cytoskeleton</location>
    </subcellularLocation>
</comment>
<feature type="compositionally biased region" description="Basic and acidic residues" evidence="5">
    <location>
        <begin position="552"/>
        <end position="561"/>
    </location>
</feature>
<dbReference type="Proteomes" id="UP000694397">
    <property type="component" value="Chromosome 19"/>
</dbReference>
<dbReference type="InterPro" id="IPR003108">
    <property type="entry name" value="GAR_dom"/>
</dbReference>
<feature type="compositionally biased region" description="Low complexity" evidence="5">
    <location>
        <begin position="305"/>
        <end position="322"/>
    </location>
</feature>
<keyword evidence="3" id="KW-0206">Cytoskeleton</keyword>
<dbReference type="GeneID" id="108932598"/>
<evidence type="ECO:0000256" key="1">
    <source>
        <dbReference type="ARBA" id="ARBA00004245"/>
    </source>
</evidence>
<dbReference type="OrthoDB" id="206130at2759"/>
<feature type="compositionally biased region" description="Polar residues" evidence="5">
    <location>
        <begin position="1049"/>
        <end position="1072"/>
    </location>
</feature>